<sequence>MDGTLPTHCAWNRLAMAATLLVAAGLAGCSGFNGTTAASFLRKVREDPDPNTRYIAYNKLASPLCYDTEEQKKEAVATLVNKLEHGKEPVATRAVICRTLGELHDPGAREALIKAVSDNEGLVRSQACRALGQVGQPEDATILSRVMTVDTLEDCRIAAIEGLGELKAKDPRIAEVLVTGMEHADPAIRLASLNALRKITGKDLGVDPGPWQKELLPQKTAAKPASTTR</sequence>
<dbReference type="Pfam" id="PF13646">
    <property type="entry name" value="HEAT_2"/>
    <property type="match status" value="1"/>
</dbReference>
<feature type="region of interest" description="Disordered" evidence="1">
    <location>
        <begin position="207"/>
        <end position="229"/>
    </location>
</feature>
<dbReference type="PANTHER" id="PTHR12697">
    <property type="entry name" value="PBS LYASE HEAT-LIKE PROTEIN"/>
    <property type="match status" value="1"/>
</dbReference>
<proteinExistence type="predicted"/>
<organism evidence="2 3">
    <name type="scientific">Singulisphaera acidiphila (strain ATCC BAA-1392 / DSM 18658 / VKM B-2454 / MOB10)</name>
    <dbReference type="NCBI Taxonomy" id="886293"/>
    <lineage>
        <taxon>Bacteria</taxon>
        <taxon>Pseudomonadati</taxon>
        <taxon>Planctomycetota</taxon>
        <taxon>Planctomycetia</taxon>
        <taxon>Isosphaerales</taxon>
        <taxon>Isosphaeraceae</taxon>
        <taxon>Singulisphaera</taxon>
    </lineage>
</organism>
<dbReference type="Gene3D" id="1.25.10.10">
    <property type="entry name" value="Leucine-rich Repeat Variant"/>
    <property type="match status" value="1"/>
</dbReference>
<reference evidence="2 3" key="1">
    <citation type="submission" date="2012-02" db="EMBL/GenBank/DDBJ databases">
        <title>Complete sequence of chromosome of Singulisphaera acidiphila DSM 18658.</title>
        <authorList>
            <consortium name="US DOE Joint Genome Institute (JGI-PGF)"/>
            <person name="Lucas S."/>
            <person name="Copeland A."/>
            <person name="Lapidus A."/>
            <person name="Glavina del Rio T."/>
            <person name="Dalin E."/>
            <person name="Tice H."/>
            <person name="Bruce D."/>
            <person name="Goodwin L."/>
            <person name="Pitluck S."/>
            <person name="Peters L."/>
            <person name="Ovchinnikova G."/>
            <person name="Chertkov O."/>
            <person name="Kyrpides N."/>
            <person name="Mavromatis K."/>
            <person name="Ivanova N."/>
            <person name="Brettin T."/>
            <person name="Detter J.C."/>
            <person name="Han C."/>
            <person name="Larimer F."/>
            <person name="Land M."/>
            <person name="Hauser L."/>
            <person name="Markowitz V."/>
            <person name="Cheng J.-F."/>
            <person name="Hugenholtz P."/>
            <person name="Woyke T."/>
            <person name="Wu D."/>
            <person name="Tindall B."/>
            <person name="Pomrenke H."/>
            <person name="Brambilla E."/>
            <person name="Klenk H.-P."/>
            <person name="Eisen J.A."/>
        </authorList>
    </citation>
    <scope>NUCLEOTIDE SEQUENCE [LARGE SCALE GENOMIC DNA]</scope>
    <source>
        <strain evidence="3">ATCC BAA-1392 / DSM 18658 / VKM B-2454 / MOB10</strain>
    </source>
</reference>
<accession>L0DEB0</accession>
<evidence type="ECO:0000313" key="2">
    <source>
        <dbReference type="EMBL" id="AGA27163.1"/>
    </source>
</evidence>
<dbReference type="PANTHER" id="PTHR12697:SF5">
    <property type="entry name" value="DEOXYHYPUSINE HYDROXYLASE"/>
    <property type="match status" value="1"/>
</dbReference>
<dbReference type="SUPFAM" id="SSF48371">
    <property type="entry name" value="ARM repeat"/>
    <property type="match status" value="1"/>
</dbReference>
<gene>
    <name evidence="2" type="ordered locus">Sinac_2873</name>
</gene>
<dbReference type="InterPro" id="IPR016024">
    <property type="entry name" value="ARM-type_fold"/>
</dbReference>
<protein>
    <recommendedName>
        <fullName evidence="4">PBS lyase HEAT-like repeat protein</fullName>
    </recommendedName>
</protein>
<keyword evidence="3" id="KW-1185">Reference proteome</keyword>
<evidence type="ECO:0000313" key="3">
    <source>
        <dbReference type="Proteomes" id="UP000010798"/>
    </source>
</evidence>
<evidence type="ECO:0000256" key="1">
    <source>
        <dbReference type="SAM" id="MobiDB-lite"/>
    </source>
</evidence>
<dbReference type="InterPro" id="IPR011989">
    <property type="entry name" value="ARM-like"/>
</dbReference>
<dbReference type="Proteomes" id="UP000010798">
    <property type="component" value="Chromosome"/>
</dbReference>
<dbReference type="HOGENOM" id="CLU_1209143_0_0_0"/>
<evidence type="ECO:0008006" key="4">
    <source>
        <dbReference type="Google" id="ProtNLM"/>
    </source>
</evidence>
<dbReference type="AlphaFoldDB" id="L0DEB0"/>
<dbReference type="EMBL" id="CP003364">
    <property type="protein sequence ID" value="AGA27163.1"/>
    <property type="molecule type" value="Genomic_DNA"/>
</dbReference>
<dbReference type="GO" id="GO:0016491">
    <property type="term" value="F:oxidoreductase activity"/>
    <property type="evidence" value="ECO:0007669"/>
    <property type="project" value="TreeGrafter"/>
</dbReference>
<name>L0DEB0_SINAD</name>
<dbReference type="KEGG" id="saci:Sinac_2873"/>
<dbReference type="eggNOG" id="COG1413">
    <property type="taxonomic scope" value="Bacteria"/>
</dbReference>
<dbReference type="STRING" id="886293.Sinac_2873"/>